<comment type="subcellular location">
    <subcellularLocation>
        <location evidence="1">Endomembrane system</location>
        <topology evidence="1">Multi-pass membrane protein</topology>
    </subcellularLocation>
</comment>
<feature type="transmembrane region" description="Helical" evidence="6">
    <location>
        <begin position="108"/>
        <end position="127"/>
    </location>
</feature>
<dbReference type="Proteomes" id="UP001328107">
    <property type="component" value="Unassembled WGS sequence"/>
</dbReference>
<evidence type="ECO:0000256" key="2">
    <source>
        <dbReference type="ARBA" id="ARBA00008924"/>
    </source>
</evidence>
<feature type="domain" description="Transmembrane protein 135 N-terminal" evidence="7">
    <location>
        <begin position="20"/>
        <end position="150"/>
    </location>
</feature>
<comment type="similarity">
    <text evidence="2">Belongs to the TMEM135 family.</text>
</comment>
<accession>A0AAN5DGW2</accession>
<evidence type="ECO:0000256" key="3">
    <source>
        <dbReference type="ARBA" id="ARBA00022692"/>
    </source>
</evidence>
<evidence type="ECO:0000256" key="1">
    <source>
        <dbReference type="ARBA" id="ARBA00004127"/>
    </source>
</evidence>
<reference evidence="9" key="1">
    <citation type="submission" date="2022-10" db="EMBL/GenBank/DDBJ databases">
        <title>Genome assembly of Pristionchus species.</title>
        <authorList>
            <person name="Yoshida K."/>
            <person name="Sommer R.J."/>
        </authorList>
    </citation>
    <scope>NUCLEOTIDE SEQUENCE [LARGE SCALE GENOMIC DNA]</scope>
    <source>
        <strain evidence="9">RS5460</strain>
    </source>
</reference>
<dbReference type="Pfam" id="PF15982">
    <property type="entry name" value="TMEM135_C_rich"/>
    <property type="match status" value="1"/>
</dbReference>
<dbReference type="InterPro" id="IPR026749">
    <property type="entry name" value="Tmem135"/>
</dbReference>
<evidence type="ECO:0000259" key="7">
    <source>
        <dbReference type="Pfam" id="PF15982"/>
    </source>
</evidence>
<evidence type="ECO:0000313" key="8">
    <source>
        <dbReference type="EMBL" id="GMR61792.1"/>
    </source>
</evidence>
<comment type="caution">
    <text evidence="8">The sequence shown here is derived from an EMBL/GenBank/DDBJ whole genome shotgun (WGS) entry which is preliminary data.</text>
</comment>
<organism evidence="8 9">
    <name type="scientific">Pristionchus mayeri</name>
    <dbReference type="NCBI Taxonomy" id="1317129"/>
    <lineage>
        <taxon>Eukaryota</taxon>
        <taxon>Metazoa</taxon>
        <taxon>Ecdysozoa</taxon>
        <taxon>Nematoda</taxon>
        <taxon>Chromadorea</taxon>
        <taxon>Rhabditida</taxon>
        <taxon>Rhabditina</taxon>
        <taxon>Diplogasteromorpha</taxon>
        <taxon>Diplogasteroidea</taxon>
        <taxon>Neodiplogasteridae</taxon>
        <taxon>Pristionchus</taxon>
    </lineage>
</organism>
<feature type="transmembrane region" description="Helical" evidence="6">
    <location>
        <begin position="84"/>
        <end position="102"/>
    </location>
</feature>
<name>A0AAN5DGW2_9BILA</name>
<keyword evidence="4 6" id="KW-1133">Transmembrane helix</keyword>
<protein>
    <recommendedName>
        <fullName evidence="7">Transmembrane protein 135 N-terminal domain-containing protein</fullName>
    </recommendedName>
</protein>
<evidence type="ECO:0000313" key="9">
    <source>
        <dbReference type="Proteomes" id="UP001328107"/>
    </source>
</evidence>
<keyword evidence="5 6" id="KW-0472">Membrane</keyword>
<dbReference type="AlphaFoldDB" id="A0AAN5DGW2"/>
<proteinExistence type="inferred from homology"/>
<keyword evidence="9" id="KW-1185">Reference proteome</keyword>
<dbReference type="InterPro" id="IPR031926">
    <property type="entry name" value="TMEM135_N"/>
</dbReference>
<evidence type="ECO:0000256" key="5">
    <source>
        <dbReference type="ARBA" id="ARBA00023136"/>
    </source>
</evidence>
<dbReference type="PANTHER" id="PTHR12459:SF15">
    <property type="entry name" value="TRANSMEMBRANE PROTEIN 135"/>
    <property type="match status" value="1"/>
</dbReference>
<evidence type="ECO:0000256" key="4">
    <source>
        <dbReference type="ARBA" id="ARBA00022989"/>
    </source>
</evidence>
<keyword evidence="3 6" id="KW-0812">Transmembrane</keyword>
<dbReference type="GO" id="GO:0012505">
    <property type="term" value="C:endomembrane system"/>
    <property type="evidence" value="ECO:0007669"/>
    <property type="project" value="UniProtKB-SubCell"/>
</dbReference>
<dbReference type="EMBL" id="BTRK01000006">
    <property type="protein sequence ID" value="GMR61792.1"/>
    <property type="molecule type" value="Genomic_DNA"/>
</dbReference>
<dbReference type="PANTHER" id="PTHR12459">
    <property type="entry name" value="TRANSMEMBRANE PROTEIN 135-RELATED"/>
    <property type="match status" value="1"/>
</dbReference>
<gene>
    <name evidence="8" type="ORF">PMAYCL1PPCAC_31987</name>
</gene>
<evidence type="ECO:0000256" key="6">
    <source>
        <dbReference type="SAM" id="Phobius"/>
    </source>
</evidence>
<sequence length="452" mass="50441">MGALSKFVAWAQGAPVLHTNCYETIHTWEPDCNKAWLVAVPDALRFSFKTYATFYIVTTLVGAKGNLKKIDWSKWTKDTIRSTIFLTCNLIFYLFFLCRIRHLVGFHSIPTIGYTNGIVASFCALLVEKKSRRPALALYLTNLASETLYRQLSNHGYLRTIPHGTFIPFSIGLALFKFLSTQGGLAKSLDGFLSSALQDKPDSGNGHVVKIGKTVHKNLPGAFKEMIERLKNDCGKTEHCDHEDSCAYNGSKVFLHNASIGLAISSILSILKNITNPGKIPSALLSKNNLKMPLFFGLLPTIYHASRCLLNRVPSSTLRPSPRVRDIVAAAAAGSSMIVNPNISISMFVMWKAIEAFYTHLVDTGRARWIKHGDLILYAISCGYVLGCAAYEPHAVRMGYIHFLEGLTGNKIKQFNRWHYDFYGAESSKLYGCPEFNLNPKFVTMNPDFKPY</sequence>